<comment type="subcellular location">
    <subcellularLocation>
        <location evidence="1">Cell membrane</location>
        <topology evidence="1">Multi-pass membrane protein</topology>
    </subcellularLocation>
</comment>
<reference evidence="11" key="1">
    <citation type="submission" date="2017-09" db="EMBL/GenBank/DDBJ databases">
        <title>Depth-based differentiation of microbial function through sediment-hosted aquifers and enrichment of novel symbionts in the deep terrestrial subsurface.</title>
        <authorList>
            <person name="Probst A.J."/>
            <person name="Ladd B."/>
            <person name="Jarett J.K."/>
            <person name="Geller-Mcgrath D.E."/>
            <person name="Sieber C.M.K."/>
            <person name="Emerson J.B."/>
            <person name="Anantharaman K."/>
            <person name="Thomas B.C."/>
            <person name="Malmstrom R."/>
            <person name="Stieglmeier M."/>
            <person name="Klingl A."/>
            <person name="Woyke T."/>
            <person name="Ryan C.M."/>
            <person name="Banfield J.F."/>
        </authorList>
    </citation>
    <scope>NUCLEOTIDE SEQUENCE [LARGE SCALE GENOMIC DNA]</scope>
</reference>
<dbReference type="InterPro" id="IPR050297">
    <property type="entry name" value="LipidA_mod_glycosyltrf_83"/>
</dbReference>
<keyword evidence="7 8" id="KW-0472">Membrane</keyword>
<dbReference type="GO" id="GO:0005886">
    <property type="term" value="C:plasma membrane"/>
    <property type="evidence" value="ECO:0007669"/>
    <property type="project" value="UniProtKB-SubCell"/>
</dbReference>
<dbReference type="GO" id="GO:0016763">
    <property type="term" value="F:pentosyltransferase activity"/>
    <property type="evidence" value="ECO:0007669"/>
    <property type="project" value="TreeGrafter"/>
</dbReference>
<feature type="transmembrane region" description="Helical" evidence="8">
    <location>
        <begin position="295"/>
        <end position="312"/>
    </location>
</feature>
<gene>
    <name evidence="10" type="ORF">COT75_01840</name>
</gene>
<feature type="transmembrane region" description="Helical" evidence="8">
    <location>
        <begin position="319"/>
        <end position="337"/>
    </location>
</feature>
<dbReference type="PANTHER" id="PTHR33908">
    <property type="entry name" value="MANNOSYLTRANSFERASE YKCB-RELATED"/>
    <property type="match status" value="1"/>
</dbReference>
<feature type="transmembrane region" description="Helical" evidence="8">
    <location>
        <begin position="237"/>
        <end position="256"/>
    </location>
</feature>
<keyword evidence="2" id="KW-1003">Cell membrane</keyword>
<feature type="transmembrane region" description="Helical" evidence="8">
    <location>
        <begin position="424"/>
        <end position="445"/>
    </location>
</feature>
<protein>
    <recommendedName>
        <fullName evidence="9">Glycosyltransferase RgtA/B/C/D-like domain-containing protein</fullName>
    </recommendedName>
</protein>
<proteinExistence type="predicted"/>
<feature type="transmembrane region" description="Helical" evidence="8">
    <location>
        <begin position="392"/>
        <end position="412"/>
    </location>
</feature>
<feature type="transmembrane region" description="Helical" evidence="8">
    <location>
        <begin position="368"/>
        <end position="386"/>
    </location>
</feature>
<accession>A0A2H0W9Q6</accession>
<evidence type="ECO:0000259" key="9">
    <source>
        <dbReference type="Pfam" id="PF13231"/>
    </source>
</evidence>
<dbReference type="PANTHER" id="PTHR33908:SF11">
    <property type="entry name" value="MEMBRANE PROTEIN"/>
    <property type="match status" value="1"/>
</dbReference>
<evidence type="ECO:0000256" key="4">
    <source>
        <dbReference type="ARBA" id="ARBA00022679"/>
    </source>
</evidence>
<evidence type="ECO:0000256" key="5">
    <source>
        <dbReference type="ARBA" id="ARBA00022692"/>
    </source>
</evidence>
<organism evidence="10 11">
    <name type="scientific">Candidatus Beckwithbacteria bacterium CG10_big_fil_rev_8_21_14_0_10_34_10</name>
    <dbReference type="NCBI Taxonomy" id="1974495"/>
    <lineage>
        <taxon>Bacteria</taxon>
        <taxon>Candidatus Beckwithiibacteriota</taxon>
    </lineage>
</organism>
<keyword evidence="4" id="KW-0808">Transferase</keyword>
<evidence type="ECO:0000256" key="3">
    <source>
        <dbReference type="ARBA" id="ARBA00022676"/>
    </source>
</evidence>
<keyword evidence="3" id="KW-0328">Glycosyltransferase</keyword>
<name>A0A2H0W9Q6_9BACT</name>
<feature type="transmembrane region" description="Helical" evidence="8">
    <location>
        <begin position="343"/>
        <end position="361"/>
    </location>
</feature>
<dbReference type="GO" id="GO:0009103">
    <property type="term" value="P:lipopolysaccharide biosynthetic process"/>
    <property type="evidence" value="ECO:0007669"/>
    <property type="project" value="UniProtKB-ARBA"/>
</dbReference>
<feature type="transmembrane region" description="Helical" evidence="8">
    <location>
        <begin position="120"/>
        <end position="138"/>
    </location>
</feature>
<dbReference type="Proteomes" id="UP000230093">
    <property type="component" value="Unassembled WGS sequence"/>
</dbReference>
<dbReference type="InterPro" id="IPR038731">
    <property type="entry name" value="RgtA/B/C-like"/>
</dbReference>
<evidence type="ECO:0000256" key="7">
    <source>
        <dbReference type="ARBA" id="ARBA00023136"/>
    </source>
</evidence>
<keyword evidence="5 8" id="KW-0812">Transmembrane</keyword>
<evidence type="ECO:0000256" key="1">
    <source>
        <dbReference type="ARBA" id="ARBA00004651"/>
    </source>
</evidence>
<sequence>MRLSKLGEIFLIWLIIFFGMILRTYKADFYPIHNNDDSLFHVWAGTSSFKNIIKPASLSIFTQNNKSLFWYSQYNHFDTIRRFSFRLTQPYFDQPPLAMFFIALPAKILGFNDFVQVPHLLVRLPALLMSIFSLYLTYILAKKTFNQKTAFFSLLVYTLTPIFVFSHRLAYLENFLTPIFLFSLIKLKDYLKKPSKFNLSVLIFLGFISGFVKIIGFGLPFILAFWLFKNKKTKQTFYLVLTGFLSFLSYLLYGFLVNWQQFKFTLQAQSGRGMYLTSFFHILNRVEFYEPFNDGIYILGFIMALFLLIKSLKNKKLEFFSLNFLFWLVLIIITSGVNNNSYWYRYPLFPFLSMALGYYLNLILKKPTIISVFPLLLLGFTSPDLLELNPNTLFLRISYLLFLSPFLVKYLFPHSKKIKWLCHRLTIALIILMFLINALVPLKYLSKKCQKDDCLIPTKIIVSP</sequence>
<evidence type="ECO:0000313" key="10">
    <source>
        <dbReference type="EMBL" id="PIS09400.1"/>
    </source>
</evidence>
<evidence type="ECO:0000313" key="11">
    <source>
        <dbReference type="Proteomes" id="UP000230093"/>
    </source>
</evidence>
<feature type="domain" description="Glycosyltransferase RgtA/B/C/D-like" evidence="9">
    <location>
        <begin position="93"/>
        <end position="249"/>
    </location>
</feature>
<evidence type="ECO:0000256" key="6">
    <source>
        <dbReference type="ARBA" id="ARBA00022989"/>
    </source>
</evidence>
<dbReference type="AlphaFoldDB" id="A0A2H0W9Q6"/>
<dbReference type="Pfam" id="PF13231">
    <property type="entry name" value="PMT_2"/>
    <property type="match status" value="1"/>
</dbReference>
<feature type="transmembrane region" description="Helical" evidence="8">
    <location>
        <begin position="201"/>
        <end position="228"/>
    </location>
</feature>
<dbReference type="EMBL" id="PEZT01000010">
    <property type="protein sequence ID" value="PIS09400.1"/>
    <property type="molecule type" value="Genomic_DNA"/>
</dbReference>
<keyword evidence="6 8" id="KW-1133">Transmembrane helix</keyword>
<comment type="caution">
    <text evidence="10">The sequence shown here is derived from an EMBL/GenBank/DDBJ whole genome shotgun (WGS) entry which is preliminary data.</text>
</comment>
<feature type="transmembrane region" description="Helical" evidence="8">
    <location>
        <begin position="150"/>
        <end position="171"/>
    </location>
</feature>
<feature type="transmembrane region" description="Helical" evidence="8">
    <location>
        <begin position="6"/>
        <end position="25"/>
    </location>
</feature>
<evidence type="ECO:0000256" key="2">
    <source>
        <dbReference type="ARBA" id="ARBA00022475"/>
    </source>
</evidence>
<evidence type="ECO:0000256" key="8">
    <source>
        <dbReference type="SAM" id="Phobius"/>
    </source>
</evidence>